<keyword evidence="2" id="KW-1185">Reference proteome</keyword>
<name>A0A433UWY7_ANAVA</name>
<dbReference type="OrthoDB" id="494949at2"/>
<proteinExistence type="predicted"/>
<accession>A0A433UWY7</accession>
<protein>
    <submittedName>
        <fullName evidence="1">Uncharacterized protein</fullName>
    </submittedName>
</protein>
<dbReference type="AlphaFoldDB" id="A0A433UWY7"/>
<comment type="caution">
    <text evidence="1">The sequence shown here is derived from an EMBL/GenBank/DDBJ whole genome shotgun (WGS) entry which is preliminary data.</text>
</comment>
<evidence type="ECO:0000313" key="1">
    <source>
        <dbReference type="EMBL" id="RUS98316.1"/>
    </source>
</evidence>
<dbReference type="EMBL" id="RSCM01000003">
    <property type="protein sequence ID" value="RUS98316.1"/>
    <property type="molecule type" value="Genomic_DNA"/>
</dbReference>
<reference evidence="1 2" key="1">
    <citation type="journal article" date="2019" name="Genome Biol. Evol.">
        <title>Day and night: Metabolic profiles and evolutionary relationships of six axenic non-marine cyanobacteria.</title>
        <authorList>
            <person name="Will S.E."/>
            <person name="Henke P."/>
            <person name="Boedeker C."/>
            <person name="Huang S."/>
            <person name="Brinkmann H."/>
            <person name="Rohde M."/>
            <person name="Jarek M."/>
            <person name="Friedl T."/>
            <person name="Seufert S."/>
            <person name="Schumacher M."/>
            <person name="Overmann J."/>
            <person name="Neumann-Schaal M."/>
            <person name="Petersen J."/>
        </authorList>
    </citation>
    <scope>NUCLEOTIDE SEQUENCE [LARGE SCALE GENOMIC DNA]</scope>
    <source>
        <strain evidence="1 2">SAG 1403-4b</strain>
    </source>
</reference>
<dbReference type="RefSeq" id="WP_127053233.1">
    <property type="nucleotide sequence ID" value="NZ_RSCM01000003.1"/>
</dbReference>
<sequence length="232" mass="26288">MNQTTHNSQKELLSEAETNIPKDLPELERYLQKYSHDDQAIKTIQQFAKNLKKTKNRQEVFNQKGALIREPIYYQDVVKKGLADPEKDSFTLLQGDIVSTNAAYFLGERIENTKFAIASSTCDLVKGRRNYAALLRVQPISNKNPKAKEVLSQLLQFTSTQRMYLPPFGDDSSDIVGNSLLFDGIVQIHLDDLLLAQRHASLSLVGWRIFGSMVRSILVRAGEDEVKMRSSI</sequence>
<organism evidence="1 2">
    <name type="scientific">Trichormus variabilis SAG 1403-4b</name>
    <dbReference type="NCBI Taxonomy" id="447716"/>
    <lineage>
        <taxon>Bacteria</taxon>
        <taxon>Bacillati</taxon>
        <taxon>Cyanobacteriota</taxon>
        <taxon>Cyanophyceae</taxon>
        <taxon>Nostocales</taxon>
        <taxon>Nostocaceae</taxon>
        <taxon>Trichormus</taxon>
    </lineage>
</organism>
<dbReference type="Proteomes" id="UP000276103">
    <property type="component" value="Unassembled WGS sequence"/>
</dbReference>
<gene>
    <name evidence="1" type="ORF">DSM107003_14040</name>
</gene>
<evidence type="ECO:0000313" key="2">
    <source>
        <dbReference type="Proteomes" id="UP000276103"/>
    </source>
</evidence>